<dbReference type="GO" id="GO:0003676">
    <property type="term" value="F:nucleic acid binding"/>
    <property type="evidence" value="ECO:0007669"/>
    <property type="project" value="InterPro"/>
</dbReference>
<comment type="caution">
    <text evidence="4">The sequence shown here is derived from an EMBL/GenBank/DDBJ whole genome shotgun (WGS) entry which is preliminary data.</text>
</comment>
<dbReference type="EMBL" id="JACTNZ010000011">
    <property type="protein sequence ID" value="KAG5526133.1"/>
    <property type="molecule type" value="Genomic_DNA"/>
</dbReference>
<evidence type="ECO:0000256" key="1">
    <source>
        <dbReference type="SAM" id="MobiDB-lite"/>
    </source>
</evidence>
<feature type="region of interest" description="Disordered" evidence="1">
    <location>
        <begin position="365"/>
        <end position="397"/>
    </location>
</feature>
<feature type="domain" description="C2H2-type" evidence="3">
    <location>
        <begin position="427"/>
        <end position="449"/>
    </location>
</feature>
<dbReference type="Pfam" id="PF03134">
    <property type="entry name" value="TB2_DP1_HVA22"/>
    <property type="match status" value="1"/>
</dbReference>
<dbReference type="Gene3D" id="3.30.160.60">
    <property type="entry name" value="Classic Zinc Finger"/>
    <property type="match status" value="2"/>
</dbReference>
<evidence type="ECO:0000256" key="2">
    <source>
        <dbReference type="SAM" id="SignalP"/>
    </source>
</evidence>
<protein>
    <recommendedName>
        <fullName evidence="3">C2H2-type domain-containing protein</fullName>
    </recommendedName>
</protein>
<dbReference type="InterPro" id="IPR013087">
    <property type="entry name" value="Znf_C2H2_type"/>
</dbReference>
<feature type="chain" id="PRO_5043730967" description="C2H2-type domain-containing protein" evidence="2">
    <location>
        <begin position="23"/>
        <end position="454"/>
    </location>
</feature>
<dbReference type="SMART" id="SM00355">
    <property type="entry name" value="ZnF_C2H2"/>
    <property type="match status" value="2"/>
</dbReference>
<dbReference type="PROSITE" id="PS00028">
    <property type="entry name" value="ZINC_FINGER_C2H2_1"/>
    <property type="match status" value="1"/>
</dbReference>
<evidence type="ECO:0000313" key="5">
    <source>
        <dbReference type="Proteomes" id="UP000823749"/>
    </source>
</evidence>
<proteinExistence type="predicted"/>
<feature type="signal peptide" evidence="2">
    <location>
        <begin position="1"/>
        <end position="22"/>
    </location>
</feature>
<evidence type="ECO:0000313" key="4">
    <source>
        <dbReference type="EMBL" id="KAG5526133.1"/>
    </source>
</evidence>
<evidence type="ECO:0000259" key="3">
    <source>
        <dbReference type="PROSITE" id="PS00028"/>
    </source>
</evidence>
<keyword evidence="5" id="KW-1185">Reference proteome</keyword>
<dbReference type="PANTHER" id="PTHR47487:SF8">
    <property type="entry name" value="OS08G0270900 PROTEIN"/>
    <property type="match status" value="1"/>
</dbReference>
<dbReference type="InterPro" id="IPR036236">
    <property type="entry name" value="Znf_C2H2_sf"/>
</dbReference>
<dbReference type="Pfam" id="PF12874">
    <property type="entry name" value="zf-met"/>
    <property type="match status" value="2"/>
</dbReference>
<dbReference type="PANTHER" id="PTHR47487">
    <property type="entry name" value="OS06G0651300 PROTEIN-RELATED"/>
    <property type="match status" value="1"/>
</dbReference>
<feature type="compositionally biased region" description="Basic and acidic residues" evidence="1">
    <location>
        <begin position="377"/>
        <end position="397"/>
    </location>
</feature>
<organism evidence="4 5">
    <name type="scientific">Rhododendron griersonianum</name>
    <dbReference type="NCBI Taxonomy" id="479676"/>
    <lineage>
        <taxon>Eukaryota</taxon>
        <taxon>Viridiplantae</taxon>
        <taxon>Streptophyta</taxon>
        <taxon>Embryophyta</taxon>
        <taxon>Tracheophyta</taxon>
        <taxon>Spermatophyta</taxon>
        <taxon>Magnoliopsida</taxon>
        <taxon>eudicotyledons</taxon>
        <taxon>Gunneridae</taxon>
        <taxon>Pentapetalae</taxon>
        <taxon>asterids</taxon>
        <taxon>Ericales</taxon>
        <taxon>Ericaceae</taxon>
        <taxon>Ericoideae</taxon>
        <taxon>Rhodoreae</taxon>
        <taxon>Rhododendron</taxon>
    </lineage>
</organism>
<dbReference type="AlphaFoldDB" id="A0AAV6IBW2"/>
<dbReference type="InterPro" id="IPR003604">
    <property type="entry name" value="Matrin/U1-like-C_Znf_C2H2"/>
</dbReference>
<reference evidence="4" key="1">
    <citation type="submission" date="2020-08" db="EMBL/GenBank/DDBJ databases">
        <title>Plant Genome Project.</title>
        <authorList>
            <person name="Zhang R.-G."/>
        </authorList>
    </citation>
    <scope>NUCLEOTIDE SEQUENCE</scope>
    <source>
        <strain evidence="4">WSP0</strain>
        <tissue evidence="4">Leaf</tissue>
    </source>
</reference>
<keyword evidence="2" id="KW-0732">Signal</keyword>
<accession>A0AAV6IBW2</accession>
<sequence length="454" mass="51562">MGFVGFLKFWFDLLAWYASIQAIENNSNSDMRNLVAYWILFSLVSLLELAFVKLIDWSDSLKFEVTPVSSGNANVGLVNRKAIMYPNMYYMLPFWPYLKLMAMCLLVLPDFNGASYVYECLLRPCFFVDLQAAIKYFIKPKEDKSLDAESFQAVVDRYVQENGSEALEKLLDRKSKHTKPDIGVEEIKAMTNTEERDTTAAIQSKHEEPNAGKVDARAVELPEKCPVAAIKLSKLKEPHVAKENATAGELKDENRAVATEQEARSASIQSNLNFPLWRVKCLEPNLAQNEKKTVAAGEIKEKIVATAGGKNKAVEITTSYKFQREWTCALCQVTTTCEKDLDFHLQGRKHKDKCEELKASKQVNKNKGSSSLAASMEPKKTLSVDRPNDYRTKKPEDKVQFTRTNEQYRVKKVDYTGGRMDQFKFQCSICDVKLISEIDLASHLRGKWHLSNTQ</sequence>
<dbReference type="Proteomes" id="UP000823749">
    <property type="component" value="Chromosome 11"/>
</dbReference>
<gene>
    <name evidence="4" type="ORF">RHGRI_032419</name>
</gene>
<dbReference type="SMART" id="SM00451">
    <property type="entry name" value="ZnF_U1"/>
    <property type="match status" value="2"/>
</dbReference>
<dbReference type="GO" id="GO:0008270">
    <property type="term" value="F:zinc ion binding"/>
    <property type="evidence" value="ECO:0007669"/>
    <property type="project" value="InterPro"/>
</dbReference>
<dbReference type="SUPFAM" id="SSF57667">
    <property type="entry name" value="beta-beta-alpha zinc fingers"/>
    <property type="match status" value="2"/>
</dbReference>
<dbReference type="InterPro" id="IPR004345">
    <property type="entry name" value="TB2_DP1_HVA22"/>
</dbReference>
<name>A0AAV6IBW2_9ERIC</name>